<sequence length="139" mass="14676">MKRIMGAILVGFAIMLAGCGSEVQVSATVPVVVPVVSGPGIDSMSFSLDTARHFVVGAVNFSAPHADLDSMTIVVADNRGQEVARTLTDLRSFAGYAAGTISFSIDYIAYLPGTYTFTLYLTDRTGLLSNPVYGTFVVI</sequence>
<accession>A0A0B5BDM2</accession>
<keyword evidence="3" id="KW-1185">Reference proteome</keyword>
<feature type="chain" id="PRO_5002098905" description="Lipoprotein" evidence="1">
    <location>
        <begin position="18"/>
        <end position="139"/>
    </location>
</feature>
<gene>
    <name evidence="2" type="ORF">GPICK_03835</name>
</gene>
<feature type="signal peptide" evidence="1">
    <location>
        <begin position="1"/>
        <end position="17"/>
    </location>
</feature>
<organism evidence="2 3">
    <name type="scientific">Geobacter pickeringii</name>
    <dbReference type="NCBI Taxonomy" id="345632"/>
    <lineage>
        <taxon>Bacteria</taxon>
        <taxon>Pseudomonadati</taxon>
        <taxon>Thermodesulfobacteriota</taxon>
        <taxon>Desulfuromonadia</taxon>
        <taxon>Geobacterales</taxon>
        <taxon>Geobacteraceae</taxon>
        <taxon>Geobacter</taxon>
    </lineage>
</organism>
<dbReference type="PROSITE" id="PS50194">
    <property type="entry name" value="FILAMIN_REPEAT"/>
    <property type="match status" value="1"/>
</dbReference>
<dbReference type="RefSeq" id="WP_039745253.1">
    <property type="nucleotide sequence ID" value="NZ_CP009788.1"/>
</dbReference>
<evidence type="ECO:0000313" key="3">
    <source>
        <dbReference type="Proteomes" id="UP000057609"/>
    </source>
</evidence>
<proteinExistence type="predicted"/>
<dbReference type="KEGG" id="gpi:GPICK_03835"/>
<protein>
    <recommendedName>
        <fullName evidence="4">Lipoprotein</fullName>
    </recommendedName>
</protein>
<keyword evidence="1" id="KW-0732">Signal</keyword>
<evidence type="ECO:0008006" key="4">
    <source>
        <dbReference type="Google" id="ProtNLM"/>
    </source>
</evidence>
<name>A0A0B5BDM2_9BACT</name>
<dbReference type="InterPro" id="IPR017868">
    <property type="entry name" value="Filamin/ABP280_repeat-like"/>
</dbReference>
<evidence type="ECO:0000256" key="1">
    <source>
        <dbReference type="SAM" id="SignalP"/>
    </source>
</evidence>
<dbReference type="OrthoDB" id="5398572at2"/>
<dbReference type="Proteomes" id="UP000057609">
    <property type="component" value="Chromosome"/>
</dbReference>
<dbReference type="EMBL" id="CP009788">
    <property type="protein sequence ID" value="AJE04803.1"/>
    <property type="molecule type" value="Genomic_DNA"/>
</dbReference>
<dbReference type="PROSITE" id="PS51257">
    <property type="entry name" value="PROKAR_LIPOPROTEIN"/>
    <property type="match status" value="1"/>
</dbReference>
<dbReference type="AlphaFoldDB" id="A0A0B5BDM2"/>
<reference evidence="2 3" key="1">
    <citation type="journal article" date="2015" name="Genome Announc.">
        <title>Complete Genome of Geobacter pickeringii G13T, a Metal-Reducing Isolate from Sedimentary Kaolin Deposits.</title>
        <authorList>
            <person name="Badalamenti J.P."/>
            <person name="Bond D.R."/>
        </authorList>
    </citation>
    <scope>NUCLEOTIDE SEQUENCE [LARGE SCALE GENOMIC DNA]</scope>
    <source>
        <strain evidence="2 3">G13</strain>
    </source>
</reference>
<evidence type="ECO:0000313" key="2">
    <source>
        <dbReference type="EMBL" id="AJE04803.1"/>
    </source>
</evidence>
<dbReference type="HOGENOM" id="CLU_1842253_0_0_7"/>